<evidence type="ECO:0000256" key="12">
    <source>
        <dbReference type="SAM" id="MobiDB-lite"/>
    </source>
</evidence>
<comment type="similarity">
    <text evidence="2">Belongs to the POC5 family.</text>
</comment>
<dbReference type="OrthoDB" id="10064898at2759"/>
<feature type="compositionally biased region" description="Low complexity" evidence="12">
    <location>
        <begin position="356"/>
        <end position="367"/>
    </location>
</feature>
<keyword evidence="8" id="KW-0131">Cell cycle</keyword>
<keyword evidence="5" id="KW-0677">Repeat</keyword>
<accession>A0A1Y2HSQ5</accession>
<keyword evidence="6 11" id="KW-0175">Coiled coil</keyword>
<evidence type="ECO:0000256" key="8">
    <source>
        <dbReference type="ARBA" id="ARBA00023306"/>
    </source>
</evidence>
<comment type="function">
    <text evidence="10">Essential for the assembly of the distal half of centrioles, required for centriole elongation. Acts as a negative regulator of centriole elongation.</text>
</comment>
<keyword evidence="7" id="KW-0206">Cytoskeleton</keyword>
<evidence type="ECO:0000256" key="7">
    <source>
        <dbReference type="ARBA" id="ARBA00023212"/>
    </source>
</evidence>
<keyword evidence="4" id="KW-0963">Cytoplasm</keyword>
<evidence type="ECO:0000313" key="13">
    <source>
        <dbReference type="EMBL" id="ORZ36162.1"/>
    </source>
</evidence>
<name>A0A1Y2HSQ5_9FUNG</name>
<organism evidence="13 14">
    <name type="scientific">Catenaria anguillulae PL171</name>
    <dbReference type="NCBI Taxonomy" id="765915"/>
    <lineage>
        <taxon>Eukaryota</taxon>
        <taxon>Fungi</taxon>
        <taxon>Fungi incertae sedis</taxon>
        <taxon>Blastocladiomycota</taxon>
        <taxon>Blastocladiomycetes</taxon>
        <taxon>Blastocladiales</taxon>
        <taxon>Catenariaceae</taxon>
        <taxon>Catenaria</taxon>
    </lineage>
</organism>
<feature type="compositionally biased region" description="Low complexity" evidence="12">
    <location>
        <begin position="415"/>
        <end position="427"/>
    </location>
</feature>
<evidence type="ECO:0000256" key="10">
    <source>
        <dbReference type="ARBA" id="ARBA00049959"/>
    </source>
</evidence>
<proteinExistence type="inferred from homology"/>
<evidence type="ECO:0000256" key="3">
    <source>
        <dbReference type="ARBA" id="ARBA00014910"/>
    </source>
</evidence>
<dbReference type="AlphaFoldDB" id="A0A1Y2HSQ5"/>
<evidence type="ECO:0000256" key="6">
    <source>
        <dbReference type="ARBA" id="ARBA00023054"/>
    </source>
</evidence>
<evidence type="ECO:0000256" key="5">
    <source>
        <dbReference type="ARBA" id="ARBA00022737"/>
    </source>
</evidence>
<dbReference type="GO" id="GO:0005814">
    <property type="term" value="C:centriole"/>
    <property type="evidence" value="ECO:0007669"/>
    <property type="project" value="UniProtKB-SubCell"/>
</dbReference>
<dbReference type="Proteomes" id="UP000193411">
    <property type="component" value="Unassembled WGS sequence"/>
</dbReference>
<evidence type="ECO:0000256" key="4">
    <source>
        <dbReference type="ARBA" id="ARBA00022490"/>
    </source>
</evidence>
<dbReference type="PANTHER" id="PTHR28618">
    <property type="entry name" value="CENTROSOMAL PROTEIN POC5"/>
    <property type="match status" value="1"/>
</dbReference>
<gene>
    <name evidence="13" type="ORF">BCR44DRAFT_1499037</name>
</gene>
<dbReference type="EMBL" id="MCFL01000018">
    <property type="protein sequence ID" value="ORZ36162.1"/>
    <property type="molecule type" value="Genomic_DNA"/>
</dbReference>
<comment type="subcellular location">
    <subcellularLocation>
        <location evidence="1">Cytoplasm</location>
        <location evidence="1">Cytoskeleton</location>
        <location evidence="1">Microtubule organizing center</location>
        <location evidence="1">Centrosome</location>
        <location evidence="1">Centriole</location>
    </subcellularLocation>
</comment>
<evidence type="ECO:0000313" key="14">
    <source>
        <dbReference type="Proteomes" id="UP000193411"/>
    </source>
</evidence>
<dbReference type="STRING" id="765915.A0A1Y2HSQ5"/>
<evidence type="ECO:0000256" key="2">
    <source>
        <dbReference type="ARBA" id="ARBA00010411"/>
    </source>
</evidence>
<feature type="compositionally biased region" description="Polar residues" evidence="12">
    <location>
        <begin position="368"/>
        <end position="388"/>
    </location>
</feature>
<sequence length="507" mass="54810">MRNHSAAGSRTHSRQGSTSSAMAVPASVDPVPPTTIRPATTSVVEIATVPSPPPYHHKESLPPQLSKWVTTLQSAFAADLHQLQDDLDASNRAALAASATAHAAQMADMESKLAEAHDALARAQPAIKYRPHAHRLLVDTFRARQDARMCAALFLLWKRRAHLVTEEHRKMVAANRHTHQVVLRKAFNGWFRVVREAWRQERDQRLDEKTKVAVAQATHDLESRLRDLARELQDEKRRRHELVREQKVHEAEMRAAFVRGLSALNMETMAVLQPMMASQASHRDSQDDADGDNESIIVVQSAVEEQSILVDSHLWNPPDQASAPAASASTGGNFLSVDNPADPLRLSVLSGSYSSIRRSASPIPSGIARTSASSLAHNHQRPTTNSAASRPASVASNHPKAVPATKARNKANGGSTSASRRSSFTFRAPDDGTNSARAHAPDPVRLMQGKKHHSSTASIKSLREPVYVERHARPAVGPDGGAGAGVGAVRGQTGRVGPGMATGFFSP</sequence>
<comment type="caution">
    <text evidence="13">The sequence shown here is derived from an EMBL/GenBank/DDBJ whole genome shotgun (WGS) entry which is preliminary data.</text>
</comment>
<protein>
    <recommendedName>
        <fullName evidence="3">Centrosomal protein POC5</fullName>
    </recommendedName>
    <alternativeName>
        <fullName evidence="9">Protein of centriole 5</fullName>
    </alternativeName>
</protein>
<dbReference type="PANTHER" id="PTHR28618:SF1">
    <property type="entry name" value="CENTROSOMAL PROTEIN POC5"/>
    <property type="match status" value="1"/>
</dbReference>
<reference evidence="13 14" key="1">
    <citation type="submission" date="2016-07" db="EMBL/GenBank/DDBJ databases">
        <title>Pervasive Adenine N6-methylation of Active Genes in Fungi.</title>
        <authorList>
            <consortium name="DOE Joint Genome Institute"/>
            <person name="Mondo S.J."/>
            <person name="Dannebaum R.O."/>
            <person name="Kuo R.C."/>
            <person name="Labutti K."/>
            <person name="Haridas S."/>
            <person name="Kuo A."/>
            <person name="Salamov A."/>
            <person name="Ahrendt S.R."/>
            <person name="Lipzen A."/>
            <person name="Sullivan W."/>
            <person name="Andreopoulos W.B."/>
            <person name="Clum A."/>
            <person name="Lindquist E."/>
            <person name="Daum C."/>
            <person name="Ramamoorthy G.K."/>
            <person name="Gryganskyi A."/>
            <person name="Culley D."/>
            <person name="Magnuson J.K."/>
            <person name="James T.Y."/>
            <person name="O'Malley M.A."/>
            <person name="Stajich J.E."/>
            <person name="Spatafora J.W."/>
            <person name="Visel A."/>
            <person name="Grigoriev I.V."/>
        </authorList>
    </citation>
    <scope>NUCLEOTIDE SEQUENCE [LARGE SCALE GENOMIC DNA]</scope>
    <source>
        <strain evidence="13 14">PL171</strain>
    </source>
</reference>
<keyword evidence="14" id="KW-1185">Reference proteome</keyword>
<evidence type="ECO:0000256" key="1">
    <source>
        <dbReference type="ARBA" id="ARBA00004114"/>
    </source>
</evidence>
<feature type="region of interest" description="Disordered" evidence="12">
    <location>
        <begin position="356"/>
        <end position="458"/>
    </location>
</feature>
<feature type="coiled-coil region" evidence="11">
    <location>
        <begin position="218"/>
        <end position="252"/>
    </location>
</feature>
<evidence type="ECO:0000256" key="11">
    <source>
        <dbReference type="SAM" id="Coils"/>
    </source>
</evidence>
<dbReference type="InterPro" id="IPR033351">
    <property type="entry name" value="POC5"/>
</dbReference>
<feature type="region of interest" description="Disordered" evidence="12">
    <location>
        <begin position="1"/>
        <end position="36"/>
    </location>
</feature>
<feature type="compositionally biased region" description="Polar residues" evidence="12">
    <location>
        <begin position="1"/>
        <end position="21"/>
    </location>
</feature>
<evidence type="ECO:0000256" key="9">
    <source>
        <dbReference type="ARBA" id="ARBA00031694"/>
    </source>
</evidence>